<dbReference type="RefSeq" id="WP_349139870.1">
    <property type="nucleotide sequence ID" value="NZ_JBBMFT010000003.1"/>
</dbReference>
<reference evidence="1 2" key="1">
    <citation type="submission" date="2024-03" db="EMBL/GenBank/DDBJ databases">
        <title>Human intestinal bacterial collection.</title>
        <authorList>
            <person name="Pauvert C."/>
            <person name="Hitch T.C.A."/>
            <person name="Clavel T."/>
        </authorList>
    </citation>
    <scope>NUCLEOTIDE SEQUENCE [LARGE SCALE GENOMIC DNA]</scope>
    <source>
        <strain evidence="1 2">CLA-AP-H34</strain>
    </source>
</reference>
<name>A0ABV1EQ95_9FIRM</name>
<organism evidence="1 2">
    <name type="scientific">Flavonifractor hominis</name>
    <dbReference type="NCBI Taxonomy" id="3133178"/>
    <lineage>
        <taxon>Bacteria</taxon>
        <taxon>Bacillati</taxon>
        <taxon>Bacillota</taxon>
        <taxon>Clostridia</taxon>
        <taxon>Eubacteriales</taxon>
        <taxon>Oscillospiraceae</taxon>
        <taxon>Flavonifractor</taxon>
    </lineage>
</organism>
<dbReference type="EMBL" id="JBBMFT010000003">
    <property type="protein sequence ID" value="MEQ2456279.1"/>
    <property type="molecule type" value="Genomic_DNA"/>
</dbReference>
<dbReference type="Proteomes" id="UP001440599">
    <property type="component" value="Unassembled WGS sequence"/>
</dbReference>
<accession>A0ABV1EQ95</accession>
<dbReference type="Pfam" id="PF13289">
    <property type="entry name" value="SIR2_2"/>
    <property type="match status" value="1"/>
</dbReference>
<protein>
    <submittedName>
        <fullName evidence="1">SIR2 family protein</fullName>
    </submittedName>
</protein>
<evidence type="ECO:0000313" key="1">
    <source>
        <dbReference type="EMBL" id="MEQ2456279.1"/>
    </source>
</evidence>
<keyword evidence="2" id="KW-1185">Reference proteome</keyword>
<evidence type="ECO:0000313" key="2">
    <source>
        <dbReference type="Proteomes" id="UP001440599"/>
    </source>
</evidence>
<sequence>MIREESEEKKFLYNRMSLRSPVLVLGAGFSRGVENGGGKELPDGTHLANELFSAVLESHKKQIEPEDMELYREDRDDLKKTCDNIRLEKLVKERDDYLTSRMSGCHCRPDDYHMWLREYPWRHIFTLNIDDLVEFIYADLPKSRQPHVHIRQSSTLNSGAATELYKLHGSVKRPDLEYVFDSTEYRRYAATPSWTLESFGTLFLTNDVVFLGTEFQEEDLLIMLERLMDLVKIDCPYHYFFLTPRLNNRQLRRRIRDESNLHLLEWDSRKFLHFINQNFTVMRDIRRKMRDYGMVFYDEKQQEAQAEGVRYMSELYLGAPPRPIDFFKNLDIVRPELKERAGQLAQRGGRQLVVLYGQAYVGKTCAAIRLGVDLMGKGYEFCRFDMSYSMNASNYQDLVLEYLAALPEGTKVAIMAENMSYYYSHIKQILERCPENVESLIVLCTANRQDHVSKRYLLDQYETLEEIPISEHTSDSRFANEIYNQLEQTNHLNKLRTYGDNRRERVAYIRQLNDLIDVLYVSQEGRRFVRHYADWLDEKPDDVNRRAFLMLCGFAALGVSHLSMKPFLDMTTQCGMSVDMQSFLKAYGDAVQLQDNRLQLRCSRLLWAAIQKWLNADELLEWIRATVCFLARNLREKEENQRNEMFQKLIKVNTLHKQLGIPLDKILDQLLLGLEPLCKHLSYYWVQRGICHRDLTHFEEANSAFSEASEIRNNTSFHIRHAQAKNYMEWGVWALEHEEGRAYYYFDIGRERLETLIEKAPYRYFAYSVHTYVDMMVRYYRKSGERMSEEKLQTLALLLQRLLEQNDRLGPGITKTFLDYCHENGCKIAEAVAELGEKYRARYPNYSFDHAEVVFDSDDIDGDDELENAG</sequence>
<gene>
    <name evidence="1" type="ORF">WMO45_07065</name>
</gene>
<proteinExistence type="predicted"/>
<comment type="caution">
    <text evidence="1">The sequence shown here is derived from an EMBL/GenBank/DDBJ whole genome shotgun (WGS) entry which is preliminary data.</text>
</comment>